<reference evidence="12" key="1">
    <citation type="journal article" date="2019" name="Int. J. Syst. Evol. Microbiol.">
        <title>The Global Catalogue of Microorganisms (GCM) 10K type strain sequencing project: providing services to taxonomists for standard genome sequencing and annotation.</title>
        <authorList>
            <consortium name="The Broad Institute Genomics Platform"/>
            <consortium name="The Broad Institute Genome Sequencing Center for Infectious Disease"/>
            <person name="Wu L."/>
            <person name="Ma J."/>
        </authorList>
    </citation>
    <scope>NUCLEOTIDE SEQUENCE [LARGE SCALE GENOMIC DNA]</scope>
    <source>
        <strain evidence="12">JCM 3106</strain>
    </source>
</reference>
<keyword evidence="3" id="KW-0762">Sugar transport</keyword>
<evidence type="ECO:0000256" key="2">
    <source>
        <dbReference type="ARBA" id="ARBA00022475"/>
    </source>
</evidence>
<keyword evidence="8" id="KW-0472">Membrane</keyword>
<comment type="caution">
    <text evidence="11">The sequence shown here is derived from an EMBL/GenBank/DDBJ whole genome shotgun (WGS) entry which is preliminary data.</text>
</comment>
<accession>A0ABP6KX98</accession>
<dbReference type="PROSITE" id="PS50893">
    <property type="entry name" value="ABC_TRANSPORTER_2"/>
    <property type="match status" value="2"/>
</dbReference>
<proteinExistence type="predicted"/>
<keyword evidence="1" id="KW-0813">Transport</keyword>
<organism evidence="11 12">
    <name type="scientific">Streptosporangium longisporum</name>
    <dbReference type="NCBI Taxonomy" id="46187"/>
    <lineage>
        <taxon>Bacteria</taxon>
        <taxon>Bacillati</taxon>
        <taxon>Actinomycetota</taxon>
        <taxon>Actinomycetes</taxon>
        <taxon>Streptosporangiales</taxon>
        <taxon>Streptosporangiaceae</taxon>
        <taxon>Streptosporangium</taxon>
    </lineage>
</organism>
<dbReference type="InterPro" id="IPR003593">
    <property type="entry name" value="AAA+_ATPase"/>
</dbReference>
<dbReference type="PANTHER" id="PTHR43790">
    <property type="entry name" value="CARBOHYDRATE TRANSPORT ATP-BINDING PROTEIN MG119-RELATED"/>
    <property type="match status" value="1"/>
</dbReference>
<feature type="domain" description="ABC transporter" evidence="10">
    <location>
        <begin position="5"/>
        <end position="240"/>
    </location>
</feature>
<dbReference type="RefSeq" id="WP_344900526.1">
    <property type="nucleotide sequence ID" value="NZ_BAAAWD010000015.1"/>
</dbReference>
<dbReference type="InterPro" id="IPR050107">
    <property type="entry name" value="ABC_carbohydrate_import_ATPase"/>
</dbReference>
<keyword evidence="6 11" id="KW-0067">ATP-binding</keyword>
<evidence type="ECO:0000256" key="3">
    <source>
        <dbReference type="ARBA" id="ARBA00022597"/>
    </source>
</evidence>
<evidence type="ECO:0000256" key="1">
    <source>
        <dbReference type="ARBA" id="ARBA00022448"/>
    </source>
</evidence>
<dbReference type="InterPro" id="IPR027417">
    <property type="entry name" value="P-loop_NTPase"/>
</dbReference>
<evidence type="ECO:0000256" key="9">
    <source>
        <dbReference type="SAM" id="MobiDB-lite"/>
    </source>
</evidence>
<dbReference type="GO" id="GO:0005524">
    <property type="term" value="F:ATP binding"/>
    <property type="evidence" value="ECO:0007669"/>
    <property type="project" value="UniProtKB-KW"/>
</dbReference>
<evidence type="ECO:0000313" key="12">
    <source>
        <dbReference type="Proteomes" id="UP001499930"/>
    </source>
</evidence>
<sequence length="549" mass="58697">MSPVVSMSKVRLAFPGTQALDGADFEIEPGEIRSLLGENGAGKSTLMKVLAGAEHPDEGEIRVDGEVVAHQTPRNARELGIAMVFQEMSLAPNLTVAENITLGRPPASYGVVSWNGVRERAAEALEQLNVGVPLDALARTLTIAQQQMVEIAKAVAGDLKVLILDEPTSALTETETQELFTLIRRLSARGIAVVYISHNLEEIFVVCDSVTVMRDGRTIATHRTAETDVDRLIGEMVGRVLSDMMPKESIPRGEVVLDVRDLVVDGKDVPVSFRAHRGEVLGFAGLLGAGRTALMRCLVGDIPRTSGTVELHGRPLDPRRPGDAIRRGLGYLSDDRRASGIVGGLSVRENIGMACLSLNARYGVMKSLQERRLAVTTAERLRIVTNGVEKKVGELSGGNQQKVVLGKWMAAGVEVLILDEPTRGIDVGAKAEVYQLVNDLAREGKAVILVSSYLPEVLGMSDRVLVMRAGSIVGEYDREDATSESVMYDATGQAKPEEFTRVTGYVDSLLAGPAPGTPRGPEAPQTSGDPGTPAAPVPARPTGTPEDRP</sequence>
<dbReference type="Gene3D" id="3.40.50.300">
    <property type="entry name" value="P-loop containing nucleotide triphosphate hydrolases"/>
    <property type="match status" value="2"/>
</dbReference>
<keyword evidence="2" id="KW-1003">Cell membrane</keyword>
<dbReference type="Proteomes" id="UP001499930">
    <property type="component" value="Unassembled WGS sequence"/>
</dbReference>
<keyword evidence="5" id="KW-0547">Nucleotide-binding</keyword>
<dbReference type="Pfam" id="PF00005">
    <property type="entry name" value="ABC_tran"/>
    <property type="match status" value="2"/>
</dbReference>
<dbReference type="InterPro" id="IPR017871">
    <property type="entry name" value="ABC_transporter-like_CS"/>
</dbReference>
<dbReference type="PANTHER" id="PTHR43790:SF3">
    <property type="entry name" value="D-ALLOSE IMPORT ATP-BINDING PROTEIN ALSA-RELATED"/>
    <property type="match status" value="1"/>
</dbReference>
<evidence type="ECO:0000256" key="7">
    <source>
        <dbReference type="ARBA" id="ARBA00022967"/>
    </source>
</evidence>
<feature type="region of interest" description="Disordered" evidence="9">
    <location>
        <begin position="505"/>
        <end position="549"/>
    </location>
</feature>
<dbReference type="CDD" id="cd03215">
    <property type="entry name" value="ABC_Carb_Monos_II"/>
    <property type="match status" value="1"/>
</dbReference>
<dbReference type="PROSITE" id="PS00211">
    <property type="entry name" value="ABC_TRANSPORTER_1"/>
    <property type="match status" value="1"/>
</dbReference>
<evidence type="ECO:0000256" key="5">
    <source>
        <dbReference type="ARBA" id="ARBA00022741"/>
    </source>
</evidence>
<gene>
    <name evidence="11" type="primary">rbsA</name>
    <name evidence="11" type="ORF">GCM10017559_56010</name>
</gene>
<protein>
    <submittedName>
        <fullName evidence="11">Ribose ABC transporter ATP-binding protein RbsA</fullName>
    </submittedName>
</protein>
<evidence type="ECO:0000256" key="6">
    <source>
        <dbReference type="ARBA" id="ARBA00022840"/>
    </source>
</evidence>
<keyword evidence="7" id="KW-1278">Translocase</keyword>
<dbReference type="CDD" id="cd03216">
    <property type="entry name" value="ABC_Carb_Monos_I"/>
    <property type="match status" value="1"/>
</dbReference>
<evidence type="ECO:0000313" key="11">
    <source>
        <dbReference type="EMBL" id="GAA3023489.1"/>
    </source>
</evidence>
<keyword evidence="12" id="KW-1185">Reference proteome</keyword>
<dbReference type="InterPro" id="IPR003439">
    <property type="entry name" value="ABC_transporter-like_ATP-bd"/>
</dbReference>
<keyword evidence="4" id="KW-0677">Repeat</keyword>
<name>A0ABP6KX98_9ACTN</name>
<evidence type="ECO:0000259" key="10">
    <source>
        <dbReference type="PROSITE" id="PS50893"/>
    </source>
</evidence>
<evidence type="ECO:0000256" key="4">
    <source>
        <dbReference type="ARBA" id="ARBA00022737"/>
    </source>
</evidence>
<dbReference type="EMBL" id="BAAAWD010000015">
    <property type="protein sequence ID" value="GAA3023489.1"/>
    <property type="molecule type" value="Genomic_DNA"/>
</dbReference>
<evidence type="ECO:0000256" key="8">
    <source>
        <dbReference type="ARBA" id="ARBA00023136"/>
    </source>
</evidence>
<dbReference type="SMART" id="SM00382">
    <property type="entry name" value="AAA"/>
    <property type="match status" value="2"/>
</dbReference>
<feature type="domain" description="ABC transporter" evidence="10">
    <location>
        <begin position="251"/>
        <end position="494"/>
    </location>
</feature>
<dbReference type="SUPFAM" id="SSF52540">
    <property type="entry name" value="P-loop containing nucleoside triphosphate hydrolases"/>
    <property type="match status" value="2"/>
</dbReference>